<keyword evidence="4" id="KW-0804">Transcription</keyword>
<dbReference type="STRING" id="701091.M2VCV8"/>
<dbReference type="InterPro" id="IPR036864">
    <property type="entry name" value="Zn2-C6_fun-type_DNA-bd_sf"/>
</dbReference>
<reference evidence="9" key="2">
    <citation type="journal article" date="2013" name="PLoS Genet.">
        <title>Comparative genome structure, secondary metabolite, and effector coding capacity across Cochliobolus pathogens.</title>
        <authorList>
            <person name="Condon B.J."/>
            <person name="Leng Y."/>
            <person name="Wu D."/>
            <person name="Bushley K.E."/>
            <person name="Ohm R.A."/>
            <person name="Otillar R."/>
            <person name="Martin J."/>
            <person name="Schackwitz W."/>
            <person name="Grimwood J."/>
            <person name="MohdZainudin N."/>
            <person name="Xue C."/>
            <person name="Wang R."/>
            <person name="Manning V.A."/>
            <person name="Dhillon B."/>
            <person name="Tu Z.J."/>
            <person name="Steffenson B.J."/>
            <person name="Salamov A."/>
            <person name="Sun H."/>
            <person name="Lowry S."/>
            <person name="LaButti K."/>
            <person name="Han J."/>
            <person name="Copeland A."/>
            <person name="Lindquist E."/>
            <person name="Barry K."/>
            <person name="Schmutz J."/>
            <person name="Baker S.E."/>
            <person name="Ciuffetti L.M."/>
            <person name="Grigoriev I.V."/>
            <person name="Zhong S."/>
            <person name="Turgeon B.G."/>
        </authorList>
    </citation>
    <scope>NUCLEOTIDE SEQUENCE [LARGE SCALE GENOMIC DNA]</scope>
    <source>
        <strain evidence="9">C5 / ATCC 48332 / race O</strain>
    </source>
</reference>
<keyword evidence="2" id="KW-0862">Zinc</keyword>
<dbReference type="PROSITE" id="PS50048">
    <property type="entry name" value="ZN2_CY6_FUNGAL_2"/>
    <property type="match status" value="1"/>
</dbReference>
<dbReference type="Gene3D" id="4.10.240.10">
    <property type="entry name" value="Zn(2)-C6 fungal-type DNA-binding domain"/>
    <property type="match status" value="1"/>
</dbReference>
<feature type="region of interest" description="Disordered" evidence="6">
    <location>
        <begin position="64"/>
        <end position="88"/>
    </location>
</feature>
<dbReference type="AlphaFoldDB" id="M2VCV8"/>
<evidence type="ECO:0000256" key="3">
    <source>
        <dbReference type="ARBA" id="ARBA00023015"/>
    </source>
</evidence>
<evidence type="ECO:0000256" key="6">
    <source>
        <dbReference type="SAM" id="MobiDB-lite"/>
    </source>
</evidence>
<evidence type="ECO:0000313" key="8">
    <source>
        <dbReference type="EMBL" id="EMD97563.1"/>
    </source>
</evidence>
<dbReference type="PANTHER" id="PTHR47660">
    <property type="entry name" value="TRANSCRIPTION FACTOR WITH C2H2 AND ZN(2)-CYS(6) DNA BINDING DOMAIN (EUROFUNG)-RELATED-RELATED"/>
    <property type="match status" value="1"/>
</dbReference>
<evidence type="ECO:0000259" key="7">
    <source>
        <dbReference type="PROSITE" id="PS50048"/>
    </source>
</evidence>
<evidence type="ECO:0000313" key="9">
    <source>
        <dbReference type="Proteomes" id="UP000016936"/>
    </source>
</evidence>
<dbReference type="CDD" id="cd00067">
    <property type="entry name" value="GAL4"/>
    <property type="match status" value="1"/>
</dbReference>
<dbReference type="OMA" id="QCTQRSV"/>
<feature type="domain" description="Zn(2)-C6 fungal-type" evidence="7">
    <location>
        <begin position="33"/>
        <end position="62"/>
    </location>
</feature>
<dbReference type="InterPro" id="IPR007219">
    <property type="entry name" value="XnlR_reg_dom"/>
</dbReference>
<gene>
    <name evidence="8" type="ORF">COCHEDRAFT_1209387</name>
</gene>
<organism evidence="8 9">
    <name type="scientific">Cochliobolus heterostrophus (strain C5 / ATCC 48332 / race O)</name>
    <name type="common">Southern corn leaf blight fungus</name>
    <name type="synonym">Bipolaris maydis</name>
    <dbReference type="NCBI Taxonomy" id="701091"/>
    <lineage>
        <taxon>Eukaryota</taxon>
        <taxon>Fungi</taxon>
        <taxon>Dikarya</taxon>
        <taxon>Ascomycota</taxon>
        <taxon>Pezizomycotina</taxon>
        <taxon>Dothideomycetes</taxon>
        <taxon>Pleosporomycetidae</taxon>
        <taxon>Pleosporales</taxon>
        <taxon>Pleosporineae</taxon>
        <taxon>Pleosporaceae</taxon>
        <taxon>Bipolaris</taxon>
    </lineage>
</organism>
<dbReference type="PANTHER" id="PTHR47660:SF2">
    <property type="entry name" value="TRANSCRIPTION FACTOR WITH C2H2 AND ZN(2)-CYS(6) DNA BINDING DOMAIN (EUROFUNG)"/>
    <property type="match status" value="1"/>
</dbReference>
<evidence type="ECO:0000256" key="5">
    <source>
        <dbReference type="ARBA" id="ARBA00023242"/>
    </source>
</evidence>
<dbReference type="GO" id="GO:0000981">
    <property type="term" value="F:DNA-binding transcription factor activity, RNA polymerase II-specific"/>
    <property type="evidence" value="ECO:0007669"/>
    <property type="project" value="InterPro"/>
</dbReference>
<reference evidence="8 9" key="1">
    <citation type="journal article" date="2012" name="PLoS Pathog.">
        <title>Diverse lifestyles and strategies of plant pathogenesis encoded in the genomes of eighteen Dothideomycetes fungi.</title>
        <authorList>
            <person name="Ohm R.A."/>
            <person name="Feau N."/>
            <person name="Henrissat B."/>
            <person name="Schoch C.L."/>
            <person name="Horwitz B.A."/>
            <person name="Barry K.W."/>
            <person name="Condon B.J."/>
            <person name="Copeland A.C."/>
            <person name="Dhillon B."/>
            <person name="Glaser F."/>
            <person name="Hesse C.N."/>
            <person name="Kosti I."/>
            <person name="LaButti K."/>
            <person name="Lindquist E.A."/>
            <person name="Lucas S."/>
            <person name="Salamov A.A."/>
            <person name="Bradshaw R.E."/>
            <person name="Ciuffetti L."/>
            <person name="Hamelin R.C."/>
            <person name="Kema G.H.J."/>
            <person name="Lawrence C."/>
            <person name="Scott J.A."/>
            <person name="Spatafora J.W."/>
            <person name="Turgeon B.G."/>
            <person name="de Wit P.J.G.M."/>
            <person name="Zhong S."/>
            <person name="Goodwin S.B."/>
            <person name="Grigoriev I.V."/>
        </authorList>
    </citation>
    <scope>NUCLEOTIDE SEQUENCE [LARGE SCALE GENOMIC DNA]</scope>
    <source>
        <strain evidence="9">C5 / ATCC 48332 / race O</strain>
    </source>
</reference>
<feature type="region of interest" description="Disordered" evidence="6">
    <location>
        <begin position="1"/>
        <end position="30"/>
    </location>
</feature>
<keyword evidence="5" id="KW-0539">Nucleus</keyword>
<proteinExistence type="predicted"/>
<dbReference type="GO" id="GO:0003677">
    <property type="term" value="F:DNA binding"/>
    <property type="evidence" value="ECO:0007669"/>
    <property type="project" value="InterPro"/>
</dbReference>
<dbReference type="Proteomes" id="UP000016936">
    <property type="component" value="Unassembled WGS sequence"/>
</dbReference>
<evidence type="ECO:0000256" key="1">
    <source>
        <dbReference type="ARBA" id="ARBA00022723"/>
    </source>
</evidence>
<evidence type="ECO:0000256" key="4">
    <source>
        <dbReference type="ARBA" id="ARBA00023163"/>
    </source>
</evidence>
<keyword evidence="9" id="KW-1185">Reference proteome</keyword>
<accession>M2VCV8</accession>
<name>M2VCV8_COCH5</name>
<dbReference type="GO" id="GO:0006351">
    <property type="term" value="P:DNA-templated transcription"/>
    <property type="evidence" value="ECO:0007669"/>
    <property type="project" value="InterPro"/>
</dbReference>
<dbReference type="Pfam" id="PF00172">
    <property type="entry name" value="Zn_clus"/>
    <property type="match status" value="1"/>
</dbReference>
<dbReference type="HOGENOM" id="CLU_003487_1_0_1"/>
<sequence>MKRPFSSLQTRDEGNRTLSKRGLARQAPRASQACQSCATSKVRCDDLQSCRRCVKRRVPCIRSTSFSQDHKSSPENEVNDADSQASGDGIAHEAYDRPQHGTDGEHLVSKNKAKALVSVENIYQDVALTFNPPTLGEEHTMPAFDDAWTWDQSFDASLIEATDWLRSSSCSADLDPSFLLPASSFGLRHSHGNIKIGDMATPTMPTPESLFDQDKARFEKALETHVTNLGSGKLTSEDCLATSKAAMCIPIPSSDLTNDALGHFDPKVIDGTLSSSQRDEIIIAMSEGSTSSQALSTVRAFPPVEALDKLIRVFLTREKNLDLDFVHLPTFDISGCSLYLLISCIVAGASSSPTRSVRKFGLGLYDISRYHMLRMAEHDNRLYRDISYIQSLSILSEVGLWSGDQRISEQSDISSQIVASALRNWGCFSQDAYVDYATDMSSTAHDLDKAWREWAKQESLKRTTFKQLIQCTQRSVVRKIPPQISPFEVHTPLPGDAQSWSANSAIAWKNLYARHQSTSPKKTMNLLDAFAKIPALEIPSPPYNIKAVDLCLLYTFLSMLVEDYRQVHAFQGRRDFGWSFNDYSQVPMLNRQVSLYSELRHSINADPYRSSSAVVAFMFDFNILFSSTPLHLSDTLLNYTKRHSSTEIFLQLREWQQTRSSRRAIWHAGQVIRACRMISAAERTSFHVFGMYQALLCLWIYWTTTKLRRASSTTFRNTKTHQILLDGPETIESQQWINHNAGNPFLRRSYQAESSGIALNLFAIDATNQQEPRLALFDVLTDCFDEQVIGRYMPILQSAQMVLQALERV</sequence>
<dbReference type="PROSITE" id="PS00463">
    <property type="entry name" value="ZN2_CY6_FUNGAL_1"/>
    <property type="match status" value="1"/>
</dbReference>
<dbReference type="SUPFAM" id="SSF57701">
    <property type="entry name" value="Zn2/Cys6 DNA-binding domain"/>
    <property type="match status" value="1"/>
</dbReference>
<dbReference type="EMBL" id="KB445569">
    <property type="protein sequence ID" value="EMD97563.1"/>
    <property type="molecule type" value="Genomic_DNA"/>
</dbReference>
<evidence type="ECO:0000256" key="2">
    <source>
        <dbReference type="ARBA" id="ARBA00022833"/>
    </source>
</evidence>
<keyword evidence="1" id="KW-0479">Metal-binding</keyword>
<protein>
    <recommendedName>
        <fullName evidence="7">Zn(2)-C6 fungal-type domain-containing protein</fullName>
    </recommendedName>
</protein>
<keyword evidence="3" id="KW-0805">Transcription regulation</keyword>
<dbReference type="InterPro" id="IPR001138">
    <property type="entry name" value="Zn2Cys6_DnaBD"/>
</dbReference>
<dbReference type="eggNOG" id="ENOG502SNT2">
    <property type="taxonomic scope" value="Eukaryota"/>
</dbReference>
<dbReference type="Pfam" id="PF04082">
    <property type="entry name" value="Fungal_trans"/>
    <property type="match status" value="1"/>
</dbReference>
<dbReference type="SMART" id="SM00066">
    <property type="entry name" value="GAL4"/>
    <property type="match status" value="1"/>
</dbReference>
<dbReference type="GO" id="GO:0008270">
    <property type="term" value="F:zinc ion binding"/>
    <property type="evidence" value="ECO:0007669"/>
    <property type="project" value="InterPro"/>
</dbReference>